<gene>
    <name evidence="2" type="ORF">KIW84_021623</name>
</gene>
<reference evidence="2 3" key="1">
    <citation type="journal article" date="2022" name="Nat. Genet.">
        <title>Improved pea reference genome and pan-genome highlight genomic features and evolutionary characteristics.</title>
        <authorList>
            <person name="Yang T."/>
            <person name="Liu R."/>
            <person name="Luo Y."/>
            <person name="Hu S."/>
            <person name="Wang D."/>
            <person name="Wang C."/>
            <person name="Pandey M.K."/>
            <person name="Ge S."/>
            <person name="Xu Q."/>
            <person name="Li N."/>
            <person name="Li G."/>
            <person name="Huang Y."/>
            <person name="Saxena R.K."/>
            <person name="Ji Y."/>
            <person name="Li M."/>
            <person name="Yan X."/>
            <person name="He Y."/>
            <person name="Liu Y."/>
            <person name="Wang X."/>
            <person name="Xiang C."/>
            <person name="Varshney R.K."/>
            <person name="Ding H."/>
            <person name="Gao S."/>
            <person name="Zong X."/>
        </authorList>
    </citation>
    <scope>NUCLEOTIDE SEQUENCE [LARGE SCALE GENOMIC DNA]</scope>
    <source>
        <strain evidence="2 3">cv. Zhongwan 6</strain>
    </source>
</reference>
<sequence>MYVDYKDLNKASPKDDFPLPHIDMLVDNASKFKVFLFMDGFTGYNQIKMAYKDIDKTIFITPWGTFCYTVMLFSLKNAGGTYQRAMATLFHDMMHKEIEVYVNDMIAKSIDEDEHVEHYEKGIEVDPAKVKAIQEMLAPKTEKKVKGFLDRLNYISRFISHMTATCAPIFNLLRKDQSCDWTEDFQRAFDSIKEYLLDSPIPSPPVEERPLIVYLAVLEESIGCVLGQ</sequence>
<dbReference type="InterPro" id="IPR053134">
    <property type="entry name" value="RNA-dir_DNA_polymerase"/>
</dbReference>
<accession>A0A9D4YAD7</accession>
<dbReference type="Pfam" id="PF00078">
    <property type="entry name" value="RVT_1"/>
    <property type="match status" value="1"/>
</dbReference>
<dbReference type="PANTHER" id="PTHR24559">
    <property type="entry name" value="TRANSPOSON TY3-I GAG-POL POLYPROTEIN"/>
    <property type="match status" value="1"/>
</dbReference>
<dbReference type="SUPFAM" id="SSF56672">
    <property type="entry name" value="DNA/RNA polymerases"/>
    <property type="match status" value="1"/>
</dbReference>
<dbReference type="Proteomes" id="UP001058974">
    <property type="component" value="Chromosome 2"/>
</dbReference>
<name>A0A9D4YAD7_PEA</name>
<dbReference type="InterPro" id="IPR043502">
    <property type="entry name" value="DNA/RNA_pol_sf"/>
</dbReference>
<dbReference type="InterPro" id="IPR000477">
    <property type="entry name" value="RT_dom"/>
</dbReference>
<dbReference type="PANTHER" id="PTHR24559:SF457">
    <property type="entry name" value="RNA-DIRECTED DNA POLYMERASE HOMOLOG"/>
    <property type="match status" value="1"/>
</dbReference>
<dbReference type="Gene3D" id="3.30.70.270">
    <property type="match status" value="2"/>
</dbReference>
<evidence type="ECO:0000259" key="1">
    <source>
        <dbReference type="Pfam" id="PF00078"/>
    </source>
</evidence>
<dbReference type="EMBL" id="JAMSHJ010000002">
    <property type="protein sequence ID" value="KAI5434869.1"/>
    <property type="molecule type" value="Genomic_DNA"/>
</dbReference>
<organism evidence="2 3">
    <name type="scientific">Pisum sativum</name>
    <name type="common">Garden pea</name>
    <name type="synonym">Lathyrus oleraceus</name>
    <dbReference type="NCBI Taxonomy" id="3888"/>
    <lineage>
        <taxon>Eukaryota</taxon>
        <taxon>Viridiplantae</taxon>
        <taxon>Streptophyta</taxon>
        <taxon>Embryophyta</taxon>
        <taxon>Tracheophyta</taxon>
        <taxon>Spermatophyta</taxon>
        <taxon>Magnoliopsida</taxon>
        <taxon>eudicotyledons</taxon>
        <taxon>Gunneridae</taxon>
        <taxon>Pentapetalae</taxon>
        <taxon>rosids</taxon>
        <taxon>fabids</taxon>
        <taxon>Fabales</taxon>
        <taxon>Fabaceae</taxon>
        <taxon>Papilionoideae</taxon>
        <taxon>50 kb inversion clade</taxon>
        <taxon>NPAAA clade</taxon>
        <taxon>Hologalegina</taxon>
        <taxon>IRL clade</taxon>
        <taxon>Fabeae</taxon>
        <taxon>Lathyrus</taxon>
    </lineage>
</organism>
<dbReference type="Gramene" id="Psat02G0162300-T1">
    <property type="protein sequence ID" value="KAI5434869.1"/>
    <property type="gene ID" value="KIW84_021623"/>
</dbReference>
<proteinExistence type="predicted"/>
<evidence type="ECO:0000313" key="2">
    <source>
        <dbReference type="EMBL" id="KAI5434869.1"/>
    </source>
</evidence>
<keyword evidence="3" id="KW-1185">Reference proteome</keyword>
<evidence type="ECO:0000313" key="3">
    <source>
        <dbReference type="Proteomes" id="UP001058974"/>
    </source>
</evidence>
<feature type="domain" description="Reverse transcriptase" evidence="1">
    <location>
        <begin position="3"/>
        <end position="121"/>
    </location>
</feature>
<dbReference type="CDD" id="cd01647">
    <property type="entry name" value="RT_LTR"/>
    <property type="match status" value="1"/>
</dbReference>
<dbReference type="InterPro" id="IPR043128">
    <property type="entry name" value="Rev_trsase/Diguanyl_cyclase"/>
</dbReference>
<protein>
    <recommendedName>
        <fullName evidence="1">Reverse transcriptase domain-containing protein</fullName>
    </recommendedName>
</protein>
<comment type="caution">
    <text evidence="2">The sequence shown here is derived from an EMBL/GenBank/DDBJ whole genome shotgun (WGS) entry which is preliminary data.</text>
</comment>
<dbReference type="AlphaFoldDB" id="A0A9D4YAD7"/>